<evidence type="ECO:0000256" key="1">
    <source>
        <dbReference type="SAM" id="MobiDB-lite"/>
    </source>
</evidence>
<protein>
    <submittedName>
        <fullName evidence="2">Predicted protein</fullName>
    </submittedName>
</protein>
<evidence type="ECO:0000313" key="2">
    <source>
        <dbReference type="EMBL" id="CBX94322.1"/>
    </source>
</evidence>
<dbReference type="InParanoid" id="E4ZSE2"/>
<organism evidence="3">
    <name type="scientific">Leptosphaeria maculans (strain JN3 / isolate v23.1.3 / race Av1-4-5-6-7-8)</name>
    <name type="common">Blackleg fungus</name>
    <name type="synonym">Phoma lingam</name>
    <dbReference type="NCBI Taxonomy" id="985895"/>
    <lineage>
        <taxon>Eukaryota</taxon>
        <taxon>Fungi</taxon>
        <taxon>Dikarya</taxon>
        <taxon>Ascomycota</taxon>
        <taxon>Pezizomycotina</taxon>
        <taxon>Dothideomycetes</taxon>
        <taxon>Pleosporomycetidae</taxon>
        <taxon>Pleosporales</taxon>
        <taxon>Pleosporineae</taxon>
        <taxon>Leptosphaeriaceae</taxon>
        <taxon>Plenodomus</taxon>
        <taxon>Plenodomus lingam/Leptosphaeria maculans species complex</taxon>
    </lineage>
</organism>
<dbReference type="EMBL" id="FP929121">
    <property type="protein sequence ID" value="CBX94322.1"/>
    <property type="molecule type" value="Genomic_DNA"/>
</dbReference>
<feature type="compositionally biased region" description="Low complexity" evidence="1">
    <location>
        <begin position="189"/>
        <end position="205"/>
    </location>
</feature>
<evidence type="ECO:0000313" key="3">
    <source>
        <dbReference type="Proteomes" id="UP000002668"/>
    </source>
</evidence>
<feature type="region of interest" description="Disordered" evidence="1">
    <location>
        <begin position="464"/>
        <end position="492"/>
    </location>
</feature>
<accession>E4ZSE2</accession>
<gene>
    <name evidence="2" type="ORF">LEMA_P123010.1</name>
</gene>
<dbReference type="OrthoDB" id="5396104at2759"/>
<feature type="region of interest" description="Disordered" evidence="1">
    <location>
        <begin position="170"/>
        <end position="214"/>
    </location>
</feature>
<name>E4ZSE2_LEPMJ</name>
<dbReference type="HOGENOM" id="CLU_460092_0_0_1"/>
<dbReference type="eggNOG" id="ENOG502SSVD">
    <property type="taxonomic scope" value="Eukaryota"/>
</dbReference>
<dbReference type="VEuPathDB" id="FungiDB:LEMA_P123010.1"/>
<sequence>MQNLSIACLKACHSSTQSLPRVPSALQNAQQATWWTMTMCSRLLHGFHVLRSKLRLDKELYYVTGRPTKMFQVMCFILMTAEFGFGDFAWRCEERINCCLSRYSTTFDRRTSHFVYLQQSSLQTSMQSWLFALRSLDLLFLQNLSHVKMSNSRPNRAPLRITPTPFKPSLLSIPPSPFSPRTPLTPVGSLRRPSSSLSSYESSYPSSPPQATTKKYVAAPPASPLSWQWTCHQCAHSYPLAATRRCLDDGHLFCSGTTTVKAWRKPSGGRRVKRHRACASEFDYSGWKAWTRWRRDIREENKSQNRHHSPEHKASRRKDCWNNCSYPSECRWGKKYGVRTPVESVFPSTDLAEISTTYSSSPSAQEAEADSMPTLNRALENVVSPTLLASSLETIRTTTTTTTSNSTSTSRTRTSKDAEFWTSLIASSERRKKGTSHIASPLSVVMEEICDDAPSSASHCCVATNGTDSKDTNTSTTTSTPSAAPTSTSTSSKVIPIKMQPPLLELESVPPLTSFVIPPSHPISFTRSSPPPTDPPSSRITPIILQALCSRKKNGSAPLRDRRRSLASTASLYLGSGWKARSVRVGQGKRGRQ</sequence>
<dbReference type="Proteomes" id="UP000002668">
    <property type="component" value="Genome"/>
</dbReference>
<reference evidence="3" key="1">
    <citation type="journal article" date="2011" name="Nat. Commun.">
        <title>Effector diversification within compartments of the Leptosphaeria maculans genome affected by Repeat-Induced Point mutations.</title>
        <authorList>
            <person name="Rouxel T."/>
            <person name="Grandaubert J."/>
            <person name="Hane J.K."/>
            <person name="Hoede C."/>
            <person name="van de Wouw A.P."/>
            <person name="Couloux A."/>
            <person name="Dominguez V."/>
            <person name="Anthouard V."/>
            <person name="Bally P."/>
            <person name="Bourras S."/>
            <person name="Cozijnsen A.J."/>
            <person name="Ciuffetti L.M."/>
            <person name="Degrave A."/>
            <person name="Dilmaghani A."/>
            <person name="Duret L."/>
            <person name="Fudal I."/>
            <person name="Goodwin S.B."/>
            <person name="Gout L."/>
            <person name="Glaser N."/>
            <person name="Linglin J."/>
            <person name="Kema G.H.J."/>
            <person name="Lapalu N."/>
            <person name="Lawrence C.B."/>
            <person name="May K."/>
            <person name="Meyer M."/>
            <person name="Ollivier B."/>
            <person name="Poulain J."/>
            <person name="Schoch C.L."/>
            <person name="Simon A."/>
            <person name="Spatafora J.W."/>
            <person name="Stachowiak A."/>
            <person name="Turgeon B.G."/>
            <person name="Tyler B.M."/>
            <person name="Vincent D."/>
            <person name="Weissenbach J."/>
            <person name="Amselem J."/>
            <person name="Quesneville H."/>
            <person name="Oliver R.P."/>
            <person name="Wincker P."/>
            <person name="Balesdent M.-H."/>
            <person name="Howlett B.J."/>
        </authorList>
    </citation>
    <scope>NUCLEOTIDE SEQUENCE [LARGE SCALE GENOMIC DNA]</scope>
    <source>
        <strain evidence="3">JN3 / isolate v23.1.3 / race Av1-4-5-6-7-8</strain>
    </source>
</reference>
<dbReference type="STRING" id="985895.E4ZSE2"/>
<proteinExistence type="predicted"/>
<dbReference type="AlphaFoldDB" id="E4ZSE2"/>
<keyword evidence="3" id="KW-1185">Reference proteome</keyword>